<feature type="transmembrane region" description="Helical" evidence="1">
    <location>
        <begin position="88"/>
        <end position="108"/>
    </location>
</feature>
<sequence>MWGRIERREKSRSLYECFQKKIIKYNWNIIKKEEILNLINFFNGWTSSSTSATTTTAWHTTSSRHSTRHTSRHSSTTRRLIKLRNDRIANSFQFLLMMLKFFLLSSLVGV</sequence>
<keyword evidence="1" id="KW-0812">Transmembrane</keyword>
<dbReference type="WBParaSite" id="Minc3s01208g21734">
    <property type="protein sequence ID" value="Minc3s01208g21734"/>
    <property type="gene ID" value="Minc3s01208g21734"/>
</dbReference>
<evidence type="ECO:0000256" key="1">
    <source>
        <dbReference type="SAM" id="Phobius"/>
    </source>
</evidence>
<dbReference type="AlphaFoldDB" id="A0A914M2U5"/>
<keyword evidence="2" id="KW-1185">Reference proteome</keyword>
<name>A0A914M2U5_MELIC</name>
<dbReference type="Proteomes" id="UP000887563">
    <property type="component" value="Unplaced"/>
</dbReference>
<protein>
    <submittedName>
        <fullName evidence="3">Candidate secreted effector</fullName>
    </submittedName>
</protein>
<proteinExistence type="predicted"/>
<evidence type="ECO:0000313" key="2">
    <source>
        <dbReference type="Proteomes" id="UP000887563"/>
    </source>
</evidence>
<organism evidence="2 3">
    <name type="scientific">Meloidogyne incognita</name>
    <name type="common">Southern root-knot nematode worm</name>
    <name type="synonym">Oxyuris incognita</name>
    <dbReference type="NCBI Taxonomy" id="6306"/>
    <lineage>
        <taxon>Eukaryota</taxon>
        <taxon>Metazoa</taxon>
        <taxon>Ecdysozoa</taxon>
        <taxon>Nematoda</taxon>
        <taxon>Chromadorea</taxon>
        <taxon>Rhabditida</taxon>
        <taxon>Tylenchina</taxon>
        <taxon>Tylenchomorpha</taxon>
        <taxon>Tylenchoidea</taxon>
        <taxon>Meloidogynidae</taxon>
        <taxon>Meloidogyninae</taxon>
        <taxon>Meloidogyne</taxon>
        <taxon>Meloidogyne incognita group</taxon>
    </lineage>
</organism>
<reference evidence="3" key="1">
    <citation type="submission" date="2022-11" db="UniProtKB">
        <authorList>
            <consortium name="WormBaseParasite"/>
        </authorList>
    </citation>
    <scope>IDENTIFICATION</scope>
</reference>
<keyword evidence="1" id="KW-1133">Transmembrane helix</keyword>
<keyword evidence="1" id="KW-0472">Membrane</keyword>
<accession>A0A914M2U5</accession>
<evidence type="ECO:0000313" key="3">
    <source>
        <dbReference type="WBParaSite" id="Minc3s01208g21734"/>
    </source>
</evidence>